<dbReference type="InterPro" id="IPR006073">
    <property type="entry name" value="GTP-bd"/>
</dbReference>
<dbReference type="InterPro" id="IPR030393">
    <property type="entry name" value="G_ENGB_dom"/>
</dbReference>
<dbReference type="EMBL" id="CP012333">
    <property type="protein sequence ID" value="AKV01654.1"/>
    <property type="molecule type" value="Genomic_DNA"/>
</dbReference>
<evidence type="ECO:0000256" key="7">
    <source>
        <dbReference type="ARBA" id="ARBA00023134"/>
    </source>
</evidence>
<comment type="similarity">
    <text evidence="2 10">Belongs to the TRAFAC class TrmE-Era-EngA-EngB-Septin-like GTPase superfamily. EngB GTPase family.</text>
</comment>
<keyword evidence="4" id="KW-0479">Metal-binding</keyword>
<evidence type="ECO:0000256" key="3">
    <source>
        <dbReference type="ARBA" id="ARBA00022618"/>
    </source>
</evidence>
<dbReference type="PANTHER" id="PTHR11649">
    <property type="entry name" value="MSS1/TRME-RELATED GTP-BINDING PROTEIN"/>
    <property type="match status" value="1"/>
</dbReference>
<comment type="cofactor">
    <cofactor evidence="1">
        <name>Mg(2+)</name>
        <dbReference type="ChEBI" id="CHEBI:18420"/>
    </cofactor>
</comment>
<keyword evidence="14" id="KW-1185">Reference proteome</keyword>
<dbReference type="KEGG" id="llu:AKJ09_08317"/>
<dbReference type="GO" id="GO:0005525">
    <property type="term" value="F:GTP binding"/>
    <property type="evidence" value="ECO:0007669"/>
    <property type="project" value="UniProtKB-UniRule"/>
</dbReference>
<dbReference type="GO" id="GO:0046872">
    <property type="term" value="F:metal ion binding"/>
    <property type="evidence" value="ECO:0007669"/>
    <property type="project" value="UniProtKB-KW"/>
</dbReference>
<feature type="region of interest" description="Disordered" evidence="11">
    <location>
        <begin position="1"/>
        <end position="40"/>
    </location>
</feature>
<dbReference type="RefSeq" id="WP_146652712.1">
    <property type="nucleotide sequence ID" value="NZ_CP012333.1"/>
</dbReference>
<evidence type="ECO:0000256" key="9">
    <source>
        <dbReference type="ARBA" id="ARBA00023306"/>
    </source>
</evidence>
<evidence type="ECO:0000256" key="2">
    <source>
        <dbReference type="ARBA" id="ARBA00009638"/>
    </source>
</evidence>
<evidence type="ECO:0000256" key="5">
    <source>
        <dbReference type="ARBA" id="ARBA00022741"/>
    </source>
</evidence>
<keyword evidence="5 10" id="KW-0547">Nucleotide-binding</keyword>
<dbReference type="PROSITE" id="PS51706">
    <property type="entry name" value="G_ENGB"/>
    <property type="match status" value="1"/>
</dbReference>
<sequence>MASTPKDRAKQHAKNAARNAAAVNASKNAGKRASDSGDAKNEFRVQSAEFSAGAAAGNQIPEARHVEIAFAGRSNVGKSSLLNMMVQRKSLARTSRTPGRTRQINFFDVSLVGGPTFVFVDLPGYGYAKVSKTEARDWKVLLEDYLQGRTTLRAVVILVDARRGLEQEELDLIEFLQTRPEIQIVMCATKLDKLPLAAQKPRLQELSKDAAVKVIGTSAESGGGRVELWKRLVWIASGEDQSSS</sequence>
<dbReference type="InterPro" id="IPR027417">
    <property type="entry name" value="P-loop_NTPase"/>
</dbReference>
<dbReference type="GO" id="GO:0005829">
    <property type="term" value="C:cytosol"/>
    <property type="evidence" value="ECO:0007669"/>
    <property type="project" value="TreeGrafter"/>
</dbReference>
<dbReference type="STRING" id="1391654.AKJ09_08317"/>
<feature type="domain" description="EngB-type G" evidence="12">
    <location>
        <begin position="64"/>
        <end position="238"/>
    </location>
</feature>
<dbReference type="PANTHER" id="PTHR11649:SF13">
    <property type="entry name" value="ENGB-TYPE G DOMAIN-CONTAINING PROTEIN"/>
    <property type="match status" value="1"/>
</dbReference>
<evidence type="ECO:0000259" key="12">
    <source>
        <dbReference type="PROSITE" id="PS51706"/>
    </source>
</evidence>
<dbReference type="HAMAP" id="MF_00321">
    <property type="entry name" value="GTPase_EngB"/>
    <property type="match status" value="1"/>
</dbReference>
<proteinExistence type="inferred from homology"/>
<keyword evidence="8 10" id="KW-0717">Septation</keyword>
<evidence type="ECO:0000256" key="8">
    <source>
        <dbReference type="ARBA" id="ARBA00023210"/>
    </source>
</evidence>
<feature type="compositionally biased region" description="Low complexity" evidence="11">
    <location>
        <begin position="16"/>
        <end position="28"/>
    </location>
</feature>
<name>A0A0K1Q7E7_9BACT</name>
<keyword evidence="3 10" id="KW-0132">Cell division</keyword>
<evidence type="ECO:0000256" key="11">
    <source>
        <dbReference type="SAM" id="MobiDB-lite"/>
    </source>
</evidence>
<evidence type="ECO:0000256" key="1">
    <source>
        <dbReference type="ARBA" id="ARBA00001946"/>
    </source>
</evidence>
<keyword evidence="6" id="KW-0460">Magnesium</keyword>
<reference evidence="13 14" key="1">
    <citation type="submission" date="2015-08" db="EMBL/GenBank/DDBJ databases">
        <authorList>
            <person name="Babu N.S."/>
            <person name="Beckwith C.J."/>
            <person name="Beseler K.G."/>
            <person name="Brison A."/>
            <person name="Carone J.V."/>
            <person name="Caskin T.P."/>
            <person name="Diamond M."/>
            <person name="Durham M.E."/>
            <person name="Foxe J.M."/>
            <person name="Go M."/>
            <person name="Henderson B.A."/>
            <person name="Jones I.B."/>
            <person name="McGettigan J.A."/>
            <person name="Micheletti S.J."/>
            <person name="Nasrallah M.E."/>
            <person name="Ortiz D."/>
            <person name="Piller C.R."/>
            <person name="Privatt S.R."/>
            <person name="Schneider S.L."/>
            <person name="Sharp S."/>
            <person name="Smith T.C."/>
            <person name="Stanton J.D."/>
            <person name="Ullery H.E."/>
            <person name="Wilson R.J."/>
            <person name="Serrano M.G."/>
            <person name="Buck G."/>
            <person name="Lee V."/>
            <person name="Wang Y."/>
            <person name="Carvalho R."/>
            <person name="Voegtly L."/>
            <person name="Shi R."/>
            <person name="Duckworth R."/>
            <person name="Johnson A."/>
            <person name="Loviza R."/>
            <person name="Walstead R."/>
            <person name="Shah Z."/>
            <person name="Kiflezghi M."/>
            <person name="Wade K."/>
            <person name="Ball S.L."/>
            <person name="Bradley K.W."/>
            <person name="Asai D.J."/>
            <person name="Bowman C.A."/>
            <person name="Russell D.A."/>
            <person name="Pope W.H."/>
            <person name="Jacobs-Sera D."/>
            <person name="Hendrix R.W."/>
            <person name="Hatfull G.F."/>
        </authorList>
    </citation>
    <scope>NUCLEOTIDE SEQUENCE [LARGE SCALE GENOMIC DNA]</scope>
    <source>
        <strain evidence="13 14">DSM 27648</strain>
    </source>
</reference>
<organism evidence="13 14">
    <name type="scientific">Labilithrix luteola</name>
    <dbReference type="NCBI Taxonomy" id="1391654"/>
    <lineage>
        <taxon>Bacteria</taxon>
        <taxon>Pseudomonadati</taxon>
        <taxon>Myxococcota</taxon>
        <taxon>Polyangia</taxon>
        <taxon>Polyangiales</taxon>
        <taxon>Labilitrichaceae</taxon>
        <taxon>Labilithrix</taxon>
    </lineage>
</organism>
<dbReference type="OrthoDB" id="9804921at2"/>
<keyword evidence="7 10" id="KW-0342">GTP-binding</keyword>
<evidence type="ECO:0000256" key="6">
    <source>
        <dbReference type="ARBA" id="ARBA00022842"/>
    </source>
</evidence>
<evidence type="ECO:0000256" key="10">
    <source>
        <dbReference type="HAMAP-Rule" id="MF_00321"/>
    </source>
</evidence>
<gene>
    <name evidence="10" type="primary">engB</name>
    <name evidence="13" type="ORF">AKJ09_08317</name>
</gene>
<dbReference type="InterPro" id="IPR019987">
    <property type="entry name" value="GTP-bd_ribosome_bio_YsxC"/>
</dbReference>
<evidence type="ECO:0000256" key="4">
    <source>
        <dbReference type="ARBA" id="ARBA00022723"/>
    </source>
</evidence>
<dbReference type="GO" id="GO:0000917">
    <property type="term" value="P:division septum assembly"/>
    <property type="evidence" value="ECO:0007669"/>
    <property type="project" value="UniProtKB-KW"/>
</dbReference>
<feature type="compositionally biased region" description="Basic and acidic residues" evidence="11">
    <location>
        <begin position="1"/>
        <end position="10"/>
    </location>
</feature>
<evidence type="ECO:0000313" key="14">
    <source>
        <dbReference type="Proteomes" id="UP000064967"/>
    </source>
</evidence>
<evidence type="ECO:0000313" key="13">
    <source>
        <dbReference type="EMBL" id="AKV01654.1"/>
    </source>
</evidence>
<accession>A0A0K1Q7E7</accession>
<dbReference type="AlphaFoldDB" id="A0A0K1Q7E7"/>
<dbReference type="Proteomes" id="UP000064967">
    <property type="component" value="Chromosome"/>
</dbReference>
<dbReference type="Pfam" id="PF01926">
    <property type="entry name" value="MMR_HSR1"/>
    <property type="match status" value="1"/>
</dbReference>
<protein>
    <recommendedName>
        <fullName evidence="10">Probable GTP-binding protein EngB</fullName>
    </recommendedName>
</protein>
<comment type="function">
    <text evidence="10">Necessary for normal cell division and for the maintenance of normal septation.</text>
</comment>
<dbReference type="NCBIfam" id="TIGR03598">
    <property type="entry name" value="GTPase_YsxC"/>
    <property type="match status" value="1"/>
</dbReference>
<dbReference type="Gene3D" id="3.40.50.300">
    <property type="entry name" value="P-loop containing nucleotide triphosphate hydrolases"/>
    <property type="match status" value="1"/>
</dbReference>
<dbReference type="CDD" id="cd01876">
    <property type="entry name" value="YihA_EngB"/>
    <property type="match status" value="1"/>
</dbReference>
<dbReference type="PATRIC" id="fig|1391654.3.peg.8423"/>
<keyword evidence="9 10" id="KW-0131">Cell cycle</keyword>
<dbReference type="SUPFAM" id="SSF52540">
    <property type="entry name" value="P-loop containing nucleoside triphosphate hydrolases"/>
    <property type="match status" value="1"/>
</dbReference>